<evidence type="ECO:0000256" key="6">
    <source>
        <dbReference type="PROSITE-ProRule" id="PRU10141"/>
    </source>
</evidence>
<dbReference type="PROSITE" id="PS00107">
    <property type="entry name" value="PROTEIN_KINASE_ATP"/>
    <property type="match status" value="1"/>
</dbReference>
<dbReference type="AlphaFoldDB" id="A0AA86NTW0"/>
<dbReference type="InterPro" id="IPR008271">
    <property type="entry name" value="Ser/Thr_kinase_AS"/>
</dbReference>
<keyword evidence="1 7" id="KW-0723">Serine/threonine-protein kinase</keyword>
<comment type="caution">
    <text evidence="9">The sequence shown here is derived from an EMBL/GenBank/DDBJ whole genome shotgun (WGS) entry which is preliminary data.</text>
</comment>
<sequence length="355" mass="41238">MRRNMFTFCQNQPSPQLQQIPKILSNRSVVLPHSEEHPIKIINAYKLIQELGRGSFGQVFLAVNIMQQKFAMKISPEKMAKYTKIEAAILKRLEQFDISPKMIEAFEFEQQYCVVMSLCEQTLADFIRQDISINQRRTLMKNIAEQLNTLHENEIIHADIKMDNYLLLQKNVASSVKTIDYSSSIQLPATYFPTKLQSRYFKSPEVLHKKSYHKQIDCWSLGCLFFEIVFQRPLFPAKTDEMLCLQQSCLLGPIEYGDEQFMTRSTSYLFSSYSEQLTSLGYTEKSVLIPTSDVLDATGREECYPRTLSNLVSKLNWSDKLKNSYLILLNGLLQYDPKLRWTCEDVLQSDFFNSL</sequence>
<keyword evidence="4 10" id="KW-0418">Kinase</keyword>
<dbReference type="Pfam" id="PF00069">
    <property type="entry name" value="Pkinase"/>
    <property type="match status" value="1"/>
</dbReference>
<reference evidence="10 11" key="2">
    <citation type="submission" date="2024-07" db="EMBL/GenBank/DDBJ databases">
        <authorList>
            <person name="Akdeniz Z."/>
        </authorList>
    </citation>
    <scope>NUCLEOTIDE SEQUENCE [LARGE SCALE GENOMIC DNA]</scope>
</reference>
<dbReference type="Gene3D" id="1.10.510.10">
    <property type="entry name" value="Transferase(Phosphotransferase) domain 1"/>
    <property type="match status" value="1"/>
</dbReference>
<dbReference type="InterPro" id="IPR011009">
    <property type="entry name" value="Kinase-like_dom_sf"/>
</dbReference>
<dbReference type="EMBL" id="CAXDID020000521">
    <property type="protein sequence ID" value="CAL6099543.1"/>
    <property type="molecule type" value="Genomic_DNA"/>
</dbReference>
<evidence type="ECO:0000256" key="5">
    <source>
        <dbReference type="ARBA" id="ARBA00022840"/>
    </source>
</evidence>
<reference evidence="9" key="1">
    <citation type="submission" date="2023-06" db="EMBL/GenBank/DDBJ databases">
        <authorList>
            <person name="Kurt Z."/>
        </authorList>
    </citation>
    <scope>NUCLEOTIDE SEQUENCE</scope>
</reference>
<accession>A0AA86NTW0</accession>
<dbReference type="GO" id="GO:0005524">
    <property type="term" value="F:ATP binding"/>
    <property type="evidence" value="ECO:0007669"/>
    <property type="project" value="UniProtKB-UniRule"/>
</dbReference>
<keyword evidence="3 6" id="KW-0547">Nucleotide-binding</keyword>
<keyword evidence="11" id="KW-1185">Reference proteome</keyword>
<evidence type="ECO:0000256" key="2">
    <source>
        <dbReference type="ARBA" id="ARBA00022679"/>
    </source>
</evidence>
<dbReference type="SUPFAM" id="SSF56112">
    <property type="entry name" value="Protein kinase-like (PK-like)"/>
    <property type="match status" value="1"/>
</dbReference>
<feature type="domain" description="Protein kinase" evidence="8">
    <location>
        <begin position="45"/>
        <end position="352"/>
    </location>
</feature>
<evidence type="ECO:0000259" key="8">
    <source>
        <dbReference type="PROSITE" id="PS50011"/>
    </source>
</evidence>
<evidence type="ECO:0000313" key="9">
    <source>
        <dbReference type="EMBL" id="CAI9924825.1"/>
    </source>
</evidence>
<dbReference type="InterPro" id="IPR050494">
    <property type="entry name" value="Ser_Thr_dual-spec_kinase"/>
</dbReference>
<dbReference type="PROSITE" id="PS00108">
    <property type="entry name" value="PROTEIN_KINASE_ST"/>
    <property type="match status" value="1"/>
</dbReference>
<gene>
    <name evidence="9" type="ORF">HINF_LOCUS12470</name>
    <name evidence="10" type="ORF">HINF_LOCUS70131</name>
</gene>
<dbReference type="SMART" id="SM00220">
    <property type="entry name" value="S_TKc"/>
    <property type="match status" value="1"/>
</dbReference>
<proteinExistence type="inferred from homology"/>
<evidence type="ECO:0000256" key="4">
    <source>
        <dbReference type="ARBA" id="ARBA00022777"/>
    </source>
</evidence>
<dbReference type="Proteomes" id="UP001642409">
    <property type="component" value="Unassembled WGS sequence"/>
</dbReference>
<dbReference type="InterPro" id="IPR017441">
    <property type="entry name" value="Protein_kinase_ATP_BS"/>
</dbReference>
<evidence type="ECO:0000313" key="10">
    <source>
        <dbReference type="EMBL" id="CAL6099543.1"/>
    </source>
</evidence>
<dbReference type="PANTHER" id="PTHR24058">
    <property type="entry name" value="DUAL SPECIFICITY PROTEIN KINASE"/>
    <property type="match status" value="1"/>
</dbReference>
<evidence type="ECO:0000313" key="11">
    <source>
        <dbReference type="Proteomes" id="UP001642409"/>
    </source>
</evidence>
<evidence type="ECO:0000256" key="7">
    <source>
        <dbReference type="RuleBase" id="RU000304"/>
    </source>
</evidence>
<feature type="binding site" evidence="6">
    <location>
        <position position="73"/>
    </location>
    <ligand>
        <name>ATP</name>
        <dbReference type="ChEBI" id="CHEBI:30616"/>
    </ligand>
</feature>
<organism evidence="9">
    <name type="scientific">Hexamita inflata</name>
    <dbReference type="NCBI Taxonomy" id="28002"/>
    <lineage>
        <taxon>Eukaryota</taxon>
        <taxon>Metamonada</taxon>
        <taxon>Diplomonadida</taxon>
        <taxon>Hexamitidae</taxon>
        <taxon>Hexamitinae</taxon>
        <taxon>Hexamita</taxon>
    </lineage>
</organism>
<keyword evidence="2" id="KW-0808">Transferase</keyword>
<name>A0AA86NTW0_9EUKA</name>
<dbReference type="InterPro" id="IPR000719">
    <property type="entry name" value="Prot_kinase_dom"/>
</dbReference>
<comment type="similarity">
    <text evidence="7">Belongs to the protein kinase superfamily.</text>
</comment>
<protein>
    <submittedName>
        <fullName evidence="9">CMGC DYRK</fullName>
    </submittedName>
    <submittedName>
        <fullName evidence="10">Kinase</fullName>
    </submittedName>
</protein>
<dbReference type="Gene3D" id="3.30.200.20">
    <property type="entry name" value="Phosphorylase Kinase, domain 1"/>
    <property type="match status" value="1"/>
</dbReference>
<evidence type="ECO:0000256" key="1">
    <source>
        <dbReference type="ARBA" id="ARBA00022527"/>
    </source>
</evidence>
<dbReference type="PROSITE" id="PS50011">
    <property type="entry name" value="PROTEIN_KINASE_DOM"/>
    <property type="match status" value="1"/>
</dbReference>
<evidence type="ECO:0000256" key="3">
    <source>
        <dbReference type="ARBA" id="ARBA00022741"/>
    </source>
</evidence>
<dbReference type="GO" id="GO:0004674">
    <property type="term" value="F:protein serine/threonine kinase activity"/>
    <property type="evidence" value="ECO:0007669"/>
    <property type="project" value="UniProtKB-KW"/>
</dbReference>
<keyword evidence="5 6" id="KW-0067">ATP-binding</keyword>
<dbReference type="EMBL" id="CATOUU010000324">
    <property type="protein sequence ID" value="CAI9924825.1"/>
    <property type="molecule type" value="Genomic_DNA"/>
</dbReference>